<evidence type="ECO:0000313" key="2">
    <source>
        <dbReference type="EMBL" id="KAJ4363108.1"/>
    </source>
</evidence>
<dbReference type="AlphaFoldDB" id="A0A9W8XZG7"/>
<keyword evidence="3" id="KW-1185">Reference proteome</keyword>
<organism evidence="2 3">
    <name type="scientific">Neocucurbitaria cava</name>
    <dbReference type="NCBI Taxonomy" id="798079"/>
    <lineage>
        <taxon>Eukaryota</taxon>
        <taxon>Fungi</taxon>
        <taxon>Dikarya</taxon>
        <taxon>Ascomycota</taxon>
        <taxon>Pezizomycotina</taxon>
        <taxon>Dothideomycetes</taxon>
        <taxon>Pleosporomycetidae</taxon>
        <taxon>Pleosporales</taxon>
        <taxon>Pleosporineae</taxon>
        <taxon>Cucurbitariaceae</taxon>
        <taxon>Neocucurbitaria</taxon>
    </lineage>
</organism>
<evidence type="ECO:0000313" key="3">
    <source>
        <dbReference type="Proteomes" id="UP001140560"/>
    </source>
</evidence>
<protein>
    <submittedName>
        <fullName evidence="2">Uncharacterized protein</fullName>
    </submittedName>
</protein>
<reference evidence="2" key="1">
    <citation type="submission" date="2022-10" db="EMBL/GenBank/DDBJ databases">
        <title>Tapping the CABI collections for fungal endophytes: first genome assemblies for Collariella, Neodidymelliopsis, Ascochyta clinopodiicola, Didymella pomorum, Didymosphaeria variabile, Neocosmospora piperis and Neocucurbitaria cava.</title>
        <authorList>
            <person name="Hill R."/>
        </authorList>
    </citation>
    <scope>NUCLEOTIDE SEQUENCE</scope>
    <source>
        <strain evidence="2">IMI 356814</strain>
    </source>
</reference>
<proteinExistence type="predicted"/>
<sequence length="90" mass="10066">MKLFMFFLFVMLLVLTVAVPPNGQLLKSLDLRDKPKCSDGFYRCYLYCVFGHSSDVCFSTCQKMWCSAGAEDNAGADTIEIQPEDPATPK</sequence>
<evidence type="ECO:0000256" key="1">
    <source>
        <dbReference type="SAM" id="SignalP"/>
    </source>
</evidence>
<keyword evidence="1" id="KW-0732">Signal</keyword>
<gene>
    <name evidence="2" type="ORF">N0V83_010228</name>
</gene>
<name>A0A9W8XZG7_9PLEO</name>
<feature type="chain" id="PRO_5040942859" evidence="1">
    <location>
        <begin position="19"/>
        <end position="90"/>
    </location>
</feature>
<dbReference type="Proteomes" id="UP001140560">
    <property type="component" value="Unassembled WGS sequence"/>
</dbReference>
<accession>A0A9W8XZG7</accession>
<dbReference type="EMBL" id="JAPEUY010000020">
    <property type="protein sequence ID" value="KAJ4363108.1"/>
    <property type="molecule type" value="Genomic_DNA"/>
</dbReference>
<feature type="signal peptide" evidence="1">
    <location>
        <begin position="1"/>
        <end position="18"/>
    </location>
</feature>
<comment type="caution">
    <text evidence="2">The sequence shown here is derived from an EMBL/GenBank/DDBJ whole genome shotgun (WGS) entry which is preliminary data.</text>
</comment>